<proteinExistence type="predicted"/>
<dbReference type="Pfam" id="PF13545">
    <property type="entry name" value="HTH_Crp_2"/>
    <property type="match status" value="1"/>
</dbReference>
<keyword evidence="2" id="KW-0238">DNA-binding</keyword>
<dbReference type="PROSITE" id="PS51063">
    <property type="entry name" value="HTH_CRP_2"/>
    <property type="match status" value="1"/>
</dbReference>
<dbReference type="PANTHER" id="PTHR24567">
    <property type="entry name" value="CRP FAMILY TRANSCRIPTIONAL REGULATORY PROTEIN"/>
    <property type="match status" value="1"/>
</dbReference>
<evidence type="ECO:0000259" key="5">
    <source>
        <dbReference type="PROSITE" id="PS51063"/>
    </source>
</evidence>
<dbReference type="Proteomes" id="UP001500483">
    <property type="component" value="Unassembled WGS sequence"/>
</dbReference>
<accession>A0ABP6RWZ2</accession>
<dbReference type="EMBL" id="BAAAYK010000038">
    <property type="protein sequence ID" value="GAA3362362.1"/>
    <property type="molecule type" value="Genomic_DNA"/>
</dbReference>
<evidence type="ECO:0000256" key="2">
    <source>
        <dbReference type="ARBA" id="ARBA00023125"/>
    </source>
</evidence>
<dbReference type="Gene3D" id="2.60.120.10">
    <property type="entry name" value="Jelly Rolls"/>
    <property type="match status" value="1"/>
</dbReference>
<dbReference type="InterPro" id="IPR018490">
    <property type="entry name" value="cNMP-bd_dom_sf"/>
</dbReference>
<dbReference type="InterPro" id="IPR000595">
    <property type="entry name" value="cNMP-bd_dom"/>
</dbReference>
<dbReference type="PANTHER" id="PTHR24567:SF74">
    <property type="entry name" value="HTH-TYPE TRANSCRIPTIONAL REGULATOR ARCR"/>
    <property type="match status" value="1"/>
</dbReference>
<feature type="domain" description="Cyclic nucleotide-binding" evidence="4">
    <location>
        <begin position="1"/>
        <end position="95"/>
    </location>
</feature>
<protein>
    <submittedName>
        <fullName evidence="6">Crp/Fnr family transcriptional regulator</fullName>
    </submittedName>
</protein>
<name>A0ABP6RWZ2_9PSEU</name>
<evidence type="ECO:0000313" key="7">
    <source>
        <dbReference type="Proteomes" id="UP001500483"/>
    </source>
</evidence>
<keyword evidence="7" id="KW-1185">Reference proteome</keyword>
<comment type="caution">
    <text evidence="6">The sequence shown here is derived from an EMBL/GenBank/DDBJ whole genome shotgun (WGS) entry which is preliminary data.</text>
</comment>
<dbReference type="InterPro" id="IPR012318">
    <property type="entry name" value="HTH_CRP"/>
</dbReference>
<sequence length="192" mass="20912">MLFGVGDRSDHVLLIRSGQVKVWSMSTRGAETVLAIRGPGSVIGEFSAVDGRPRASAVTALGPVQADVVPGAEFRRFLHQHPDVMFELLVGVVARMRESDRYRVEFTSSGVGQRLARLLLDLVREHGVPDGPGRYAIAIPLSQAELAAATSASRETVARALRELRDRGAVDTRRRRIAVLDRELLAQHAGLE</sequence>
<keyword evidence="1" id="KW-0805">Transcription regulation</keyword>
<feature type="domain" description="HTH crp-type" evidence="5">
    <location>
        <begin position="109"/>
        <end position="183"/>
    </location>
</feature>
<organism evidence="6 7">
    <name type="scientific">Saccharopolyspora gregorii</name>
    <dbReference type="NCBI Taxonomy" id="33914"/>
    <lineage>
        <taxon>Bacteria</taxon>
        <taxon>Bacillati</taxon>
        <taxon>Actinomycetota</taxon>
        <taxon>Actinomycetes</taxon>
        <taxon>Pseudonocardiales</taxon>
        <taxon>Pseudonocardiaceae</taxon>
        <taxon>Saccharopolyspora</taxon>
    </lineage>
</organism>
<dbReference type="SUPFAM" id="SSF51206">
    <property type="entry name" value="cAMP-binding domain-like"/>
    <property type="match status" value="1"/>
</dbReference>
<dbReference type="CDD" id="cd00038">
    <property type="entry name" value="CAP_ED"/>
    <property type="match status" value="1"/>
</dbReference>
<keyword evidence="3" id="KW-0804">Transcription</keyword>
<dbReference type="InterPro" id="IPR050397">
    <property type="entry name" value="Env_Response_Regulators"/>
</dbReference>
<dbReference type="SUPFAM" id="SSF46785">
    <property type="entry name" value="Winged helix' DNA-binding domain"/>
    <property type="match status" value="1"/>
</dbReference>
<dbReference type="InterPro" id="IPR036390">
    <property type="entry name" value="WH_DNA-bd_sf"/>
</dbReference>
<dbReference type="Pfam" id="PF00027">
    <property type="entry name" value="cNMP_binding"/>
    <property type="match status" value="1"/>
</dbReference>
<evidence type="ECO:0000256" key="1">
    <source>
        <dbReference type="ARBA" id="ARBA00023015"/>
    </source>
</evidence>
<gene>
    <name evidence="6" type="ORF">GCM10020366_49990</name>
</gene>
<evidence type="ECO:0000256" key="3">
    <source>
        <dbReference type="ARBA" id="ARBA00023163"/>
    </source>
</evidence>
<evidence type="ECO:0000313" key="6">
    <source>
        <dbReference type="EMBL" id="GAA3362362.1"/>
    </source>
</evidence>
<reference evidence="7" key="1">
    <citation type="journal article" date="2019" name="Int. J. Syst. Evol. Microbiol.">
        <title>The Global Catalogue of Microorganisms (GCM) 10K type strain sequencing project: providing services to taxonomists for standard genome sequencing and annotation.</title>
        <authorList>
            <consortium name="The Broad Institute Genomics Platform"/>
            <consortium name="The Broad Institute Genome Sequencing Center for Infectious Disease"/>
            <person name="Wu L."/>
            <person name="Ma J."/>
        </authorList>
    </citation>
    <scope>NUCLEOTIDE SEQUENCE [LARGE SCALE GENOMIC DNA]</scope>
    <source>
        <strain evidence="7">JCM 9687</strain>
    </source>
</reference>
<dbReference type="InterPro" id="IPR014710">
    <property type="entry name" value="RmlC-like_jellyroll"/>
</dbReference>
<dbReference type="SMART" id="SM00419">
    <property type="entry name" value="HTH_CRP"/>
    <property type="match status" value="1"/>
</dbReference>
<dbReference type="PROSITE" id="PS50042">
    <property type="entry name" value="CNMP_BINDING_3"/>
    <property type="match status" value="1"/>
</dbReference>
<evidence type="ECO:0000259" key="4">
    <source>
        <dbReference type="PROSITE" id="PS50042"/>
    </source>
</evidence>